<dbReference type="PANTHER" id="PTHR43503:SF2">
    <property type="entry name" value="NEGATIVE REGULATOR OF SPORULATION MDS3-RELATED"/>
    <property type="match status" value="1"/>
</dbReference>
<evidence type="ECO:0000313" key="5">
    <source>
        <dbReference type="Proteomes" id="UP000275078"/>
    </source>
</evidence>
<feature type="compositionally biased region" description="Polar residues" evidence="3">
    <location>
        <begin position="275"/>
        <end position="284"/>
    </location>
</feature>
<feature type="region of interest" description="Disordered" evidence="3">
    <location>
        <begin position="264"/>
        <end position="320"/>
    </location>
</feature>
<dbReference type="Proteomes" id="UP000275078">
    <property type="component" value="Unassembled WGS sequence"/>
</dbReference>
<evidence type="ECO:0000256" key="3">
    <source>
        <dbReference type="SAM" id="MobiDB-lite"/>
    </source>
</evidence>
<dbReference type="STRING" id="1160509.A0A3N4HQU1"/>
<dbReference type="EMBL" id="ML119749">
    <property type="protein sequence ID" value="RPA76203.1"/>
    <property type="molecule type" value="Genomic_DNA"/>
</dbReference>
<evidence type="ECO:0000256" key="1">
    <source>
        <dbReference type="ARBA" id="ARBA00022441"/>
    </source>
</evidence>
<dbReference type="GO" id="GO:0005829">
    <property type="term" value="C:cytosol"/>
    <property type="evidence" value="ECO:0007669"/>
    <property type="project" value="TreeGrafter"/>
</dbReference>
<dbReference type="PANTHER" id="PTHR43503">
    <property type="entry name" value="MCG48959-RELATED"/>
    <property type="match status" value="1"/>
</dbReference>
<proteinExistence type="predicted"/>
<feature type="compositionally biased region" description="Gly residues" evidence="3">
    <location>
        <begin position="110"/>
        <end position="128"/>
    </location>
</feature>
<organism evidence="4 5">
    <name type="scientific">Ascobolus immersus RN42</name>
    <dbReference type="NCBI Taxonomy" id="1160509"/>
    <lineage>
        <taxon>Eukaryota</taxon>
        <taxon>Fungi</taxon>
        <taxon>Dikarya</taxon>
        <taxon>Ascomycota</taxon>
        <taxon>Pezizomycotina</taxon>
        <taxon>Pezizomycetes</taxon>
        <taxon>Pezizales</taxon>
        <taxon>Ascobolaceae</taxon>
        <taxon>Ascobolus</taxon>
    </lineage>
</organism>
<keyword evidence="5" id="KW-1185">Reference proteome</keyword>
<keyword evidence="1" id="KW-0880">Kelch repeat</keyword>
<reference evidence="4 5" key="1">
    <citation type="journal article" date="2018" name="Nat. Ecol. Evol.">
        <title>Pezizomycetes genomes reveal the molecular basis of ectomycorrhizal truffle lifestyle.</title>
        <authorList>
            <person name="Murat C."/>
            <person name="Payen T."/>
            <person name="Noel B."/>
            <person name="Kuo A."/>
            <person name="Morin E."/>
            <person name="Chen J."/>
            <person name="Kohler A."/>
            <person name="Krizsan K."/>
            <person name="Balestrini R."/>
            <person name="Da Silva C."/>
            <person name="Montanini B."/>
            <person name="Hainaut M."/>
            <person name="Levati E."/>
            <person name="Barry K.W."/>
            <person name="Belfiori B."/>
            <person name="Cichocki N."/>
            <person name="Clum A."/>
            <person name="Dockter R.B."/>
            <person name="Fauchery L."/>
            <person name="Guy J."/>
            <person name="Iotti M."/>
            <person name="Le Tacon F."/>
            <person name="Lindquist E.A."/>
            <person name="Lipzen A."/>
            <person name="Malagnac F."/>
            <person name="Mello A."/>
            <person name="Molinier V."/>
            <person name="Miyauchi S."/>
            <person name="Poulain J."/>
            <person name="Riccioni C."/>
            <person name="Rubini A."/>
            <person name="Sitrit Y."/>
            <person name="Splivallo R."/>
            <person name="Traeger S."/>
            <person name="Wang M."/>
            <person name="Zifcakova L."/>
            <person name="Wipf D."/>
            <person name="Zambonelli A."/>
            <person name="Paolocci F."/>
            <person name="Nowrousian M."/>
            <person name="Ottonello S."/>
            <person name="Baldrian P."/>
            <person name="Spatafora J.W."/>
            <person name="Henrissat B."/>
            <person name="Nagy L.G."/>
            <person name="Aury J.M."/>
            <person name="Wincker P."/>
            <person name="Grigoriev I.V."/>
            <person name="Bonfante P."/>
            <person name="Martin F.M."/>
        </authorList>
    </citation>
    <scope>NUCLEOTIDE SEQUENCE [LARGE SCALE GENOMIC DNA]</scope>
    <source>
        <strain evidence="4 5">RN42</strain>
    </source>
</reference>
<dbReference type="InterPro" id="IPR015915">
    <property type="entry name" value="Kelch-typ_b-propeller"/>
</dbReference>
<dbReference type="InterPro" id="IPR011333">
    <property type="entry name" value="SKP1/BTB/POZ_sf"/>
</dbReference>
<feature type="compositionally biased region" description="Pro residues" evidence="3">
    <location>
        <begin position="542"/>
        <end position="557"/>
    </location>
</feature>
<dbReference type="GO" id="GO:0005739">
    <property type="term" value="C:mitochondrion"/>
    <property type="evidence" value="ECO:0007669"/>
    <property type="project" value="TreeGrafter"/>
</dbReference>
<protein>
    <recommendedName>
        <fullName evidence="6">Galactose oxidase</fullName>
    </recommendedName>
</protein>
<dbReference type="SUPFAM" id="SSF117281">
    <property type="entry name" value="Kelch motif"/>
    <property type="match status" value="1"/>
</dbReference>
<evidence type="ECO:0008006" key="6">
    <source>
        <dbReference type="Google" id="ProtNLM"/>
    </source>
</evidence>
<dbReference type="Gene3D" id="3.30.710.10">
    <property type="entry name" value="Potassium Channel Kv1.1, Chain A"/>
    <property type="match status" value="1"/>
</dbReference>
<dbReference type="AlphaFoldDB" id="A0A3N4HQU1"/>
<evidence type="ECO:0000256" key="2">
    <source>
        <dbReference type="ARBA" id="ARBA00022737"/>
    </source>
</evidence>
<name>A0A3N4HQU1_ASCIM</name>
<feature type="region of interest" description="Disordered" evidence="3">
    <location>
        <begin position="539"/>
        <end position="558"/>
    </location>
</feature>
<dbReference type="Pfam" id="PF24681">
    <property type="entry name" value="Kelch_KLHDC2_KLHL20_DRC7"/>
    <property type="match status" value="1"/>
</dbReference>
<feature type="region of interest" description="Disordered" evidence="3">
    <location>
        <begin position="101"/>
        <end position="142"/>
    </location>
</feature>
<keyword evidence="2" id="KW-0677">Repeat</keyword>
<accession>A0A3N4HQU1</accession>
<sequence length="690" mass="73832">MSHNLAQMISSIARTTGREPAPLVGASTTVLNDTLYVFAGRPLTKQRLTNDLYALDLDTKVWTKIEATGDIPSPRYFHSVCALGDTKLVCYGGMSPLQSNVSSSQTSASGGSGLGGQGPGSGGGGGMGANSPNAGPGQGRQPFNEIIMMSDIHIFDIETSRWTYIPTDNAPEGRYAHCATVLPSWAVYTSSFPQPADPANIEESGEGGAELVIVGGQNALDTYIEEINVFNFRSLRWTSVTPLGKSCGVYKSVVISLPPGIKGDDIGSFRRRNNGTDSEPTSTIAEEAPTSFPQTRRGTDAGIKGNSSPSSTSPTTDPRPSMLIYSNYNFLDVRLELQVRNPDGTLTEKPLSGSFTPPGLRFPNGGVLANHLVVSGTYLTGSVQEYALWALNLSTLTWTRIDAGNTFQSGSWNRGILWPNRNAFIVLGRKDRNLVDDYNQRKINFTHICTVQLDAFGLFKPPPSHSGITHGGGGTGAGGLPHQLSQRAHQLGKFMAANQSFSDMVLLSLTGDRVPVSSRILSQRWGPYFDHLLTLPATSPAHPNPSSLPDPSQPPTRPRTLFLPHTQPTLIALVHYLYTNDLPSTTSPQILCSLLQLARPYRVPGLLGKVVERLHGMFDAKNAAAVFNAAAMAAGPGDELGGFRMDDDGEVRSDSGEVLGLQKRGLRGLAEGRWARERGRSMGGAVGGGR</sequence>
<dbReference type="Gene3D" id="2.120.10.80">
    <property type="entry name" value="Kelch-type beta propeller"/>
    <property type="match status" value="1"/>
</dbReference>
<gene>
    <name evidence="4" type="ORF">BJ508DRAFT_417708</name>
</gene>
<dbReference type="OrthoDB" id="10001928at2759"/>
<dbReference type="GO" id="GO:0045454">
    <property type="term" value="P:cell redox homeostasis"/>
    <property type="evidence" value="ECO:0007669"/>
    <property type="project" value="TreeGrafter"/>
</dbReference>
<evidence type="ECO:0000313" key="4">
    <source>
        <dbReference type="EMBL" id="RPA76203.1"/>
    </source>
</evidence>
<feature type="compositionally biased region" description="Low complexity" evidence="3">
    <location>
        <begin position="307"/>
        <end position="320"/>
    </location>
</feature>